<evidence type="ECO:0008006" key="4">
    <source>
        <dbReference type="Google" id="ProtNLM"/>
    </source>
</evidence>
<feature type="signal peptide" evidence="1">
    <location>
        <begin position="1"/>
        <end position="25"/>
    </location>
</feature>
<dbReference type="RefSeq" id="WP_126612150.1">
    <property type="nucleotide sequence ID" value="NZ_JBHUCY010000010.1"/>
</dbReference>
<dbReference type="AlphaFoldDB" id="A0A3S0L0U0"/>
<organism evidence="2 3">
    <name type="scientific">Azospirillum griseum</name>
    <dbReference type="NCBI Taxonomy" id="2496639"/>
    <lineage>
        <taxon>Bacteria</taxon>
        <taxon>Pseudomonadati</taxon>
        <taxon>Pseudomonadota</taxon>
        <taxon>Alphaproteobacteria</taxon>
        <taxon>Rhodospirillales</taxon>
        <taxon>Azospirillaceae</taxon>
        <taxon>Azospirillum</taxon>
    </lineage>
</organism>
<gene>
    <name evidence="2" type="ORF">EJ903_03435</name>
</gene>
<feature type="chain" id="PRO_5018556807" description="Solute-binding protein family 3/N-terminal domain-containing protein" evidence="1">
    <location>
        <begin position="26"/>
        <end position="301"/>
    </location>
</feature>
<evidence type="ECO:0000313" key="2">
    <source>
        <dbReference type="EMBL" id="RTR23596.1"/>
    </source>
</evidence>
<keyword evidence="1" id="KW-0732">Signal</keyword>
<dbReference type="SUPFAM" id="SSF53850">
    <property type="entry name" value="Periplasmic binding protein-like II"/>
    <property type="match status" value="1"/>
</dbReference>
<evidence type="ECO:0000313" key="3">
    <source>
        <dbReference type="Proteomes" id="UP000277007"/>
    </source>
</evidence>
<dbReference type="Proteomes" id="UP000277007">
    <property type="component" value="Unassembled WGS sequence"/>
</dbReference>
<proteinExistence type="predicted"/>
<sequence length="301" mass="32475">MVRSLTAGLVFALCLATAVIGTANAAGSADATDSEKPTITWLLNDFPPFIQVDGPLPGKGFVDAAVRHIIERTPEFNHRFEVSGIARALNLMQLGLPVCHPALLPTSERLAYAVASRPVHFALPHHVVARADNADRLRPFLNAQGRINIDGLLNDTSLKTSVTEQRAFAPAIQSALNARKGAPNILMTGVHFNAPFLQLAAGWVDYIIAYPVEPRWYISNETTPGASLVYFPIVGVEDYTLGHVLCTKGAVGDALIKRIDAIVAAASPRPPWIDVEVALSDSASAQQLEDLLTRFNPYTRP</sequence>
<comment type="caution">
    <text evidence="2">The sequence shown here is derived from an EMBL/GenBank/DDBJ whole genome shotgun (WGS) entry which is preliminary data.</text>
</comment>
<reference evidence="2 3" key="1">
    <citation type="submission" date="2018-12" db="EMBL/GenBank/DDBJ databases">
        <authorList>
            <person name="Yang Y."/>
        </authorList>
    </citation>
    <scope>NUCLEOTIDE SEQUENCE [LARGE SCALE GENOMIC DNA]</scope>
    <source>
        <strain evidence="2 3">L-25-5w-1</strain>
    </source>
</reference>
<dbReference type="EMBL" id="RXMA01000002">
    <property type="protein sequence ID" value="RTR23596.1"/>
    <property type="molecule type" value="Genomic_DNA"/>
</dbReference>
<keyword evidence="3" id="KW-1185">Reference proteome</keyword>
<name>A0A3S0L0U0_9PROT</name>
<dbReference type="OrthoDB" id="8439154at2"/>
<protein>
    <recommendedName>
        <fullName evidence="4">Solute-binding protein family 3/N-terminal domain-containing protein</fullName>
    </recommendedName>
</protein>
<accession>A0A3S0L0U0</accession>
<evidence type="ECO:0000256" key="1">
    <source>
        <dbReference type="SAM" id="SignalP"/>
    </source>
</evidence>